<evidence type="ECO:0000313" key="1">
    <source>
        <dbReference type="EMBL" id="KEQ40329.1"/>
    </source>
</evidence>
<evidence type="ECO:0000313" key="2">
    <source>
        <dbReference type="Proteomes" id="UP000028030"/>
    </source>
</evidence>
<proteinExistence type="predicted"/>
<organism evidence="1 2">
    <name type="scientific">Streptococcus mitis</name>
    <dbReference type="NCBI Taxonomy" id="28037"/>
    <lineage>
        <taxon>Bacteria</taxon>
        <taxon>Bacillati</taxon>
        <taxon>Bacillota</taxon>
        <taxon>Bacilli</taxon>
        <taxon>Lactobacillales</taxon>
        <taxon>Streptococcaceae</taxon>
        <taxon>Streptococcus</taxon>
        <taxon>Streptococcus mitis group</taxon>
    </lineage>
</organism>
<accession>A0A081QBK6</accession>
<dbReference type="EMBL" id="JPFW01000007">
    <property type="protein sequence ID" value="KEQ40329.1"/>
    <property type="molecule type" value="Genomic_DNA"/>
</dbReference>
<gene>
    <name evidence="1" type="ORF">SK642_0561</name>
</gene>
<dbReference type="Proteomes" id="UP000028030">
    <property type="component" value="Unassembled WGS sequence"/>
</dbReference>
<sequence length="39" mass="4385">MKSNKEDLMGKAELLTDFSVDSSVVEIESLGEITIKIKW</sequence>
<name>A0A081QBK6_STRMT</name>
<reference evidence="1 2" key="1">
    <citation type="submission" date="2014-05" db="EMBL/GenBank/DDBJ databases">
        <authorList>
            <person name="Daugherty S.C."/>
            <person name="Tallon L.J."/>
            <person name="Sadzewicz L."/>
            <person name="Kilian M."/>
            <person name="Tettelin H."/>
        </authorList>
    </citation>
    <scope>NUCLEOTIDE SEQUENCE [LARGE SCALE GENOMIC DNA]</scope>
    <source>
        <strain evidence="1 2">SK642</strain>
    </source>
</reference>
<dbReference type="AlphaFoldDB" id="A0A081QBK6"/>
<dbReference type="PATRIC" id="fig|28037.97.peg.508"/>
<comment type="caution">
    <text evidence="1">The sequence shown here is derived from an EMBL/GenBank/DDBJ whole genome shotgun (WGS) entry which is preliminary data.</text>
</comment>
<protein>
    <submittedName>
        <fullName evidence="1">Uncharacterized protein</fullName>
    </submittedName>
</protein>